<keyword evidence="8" id="KW-1185">Reference proteome</keyword>
<protein>
    <recommendedName>
        <fullName evidence="9">Hyaluronidase</fullName>
    </recommendedName>
</protein>
<dbReference type="InterPro" id="IPR029018">
    <property type="entry name" value="Hex-like_dom2"/>
</dbReference>
<dbReference type="InterPro" id="IPR051822">
    <property type="entry name" value="Glycosyl_Hydrolase_84"/>
</dbReference>
<feature type="domain" description="GH84" evidence="6">
    <location>
        <begin position="213"/>
        <end position="493"/>
    </location>
</feature>
<dbReference type="SUPFAM" id="SSF140657">
    <property type="entry name" value="Hyaluronidase post-catalytic domain-like"/>
    <property type="match status" value="1"/>
</dbReference>
<dbReference type="InterPro" id="IPR015882">
    <property type="entry name" value="HEX_bac_N"/>
</dbReference>
<dbReference type="Pfam" id="PF21774">
    <property type="entry name" value="NagJ_C"/>
    <property type="match status" value="1"/>
</dbReference>
<dbReference type="InterPro" id="IPR017853">
    <property type="entry name" value="GH"/>
</dbReference>
<dbReference type="InterPro" id="IPR049019">
    <property type="entry name" value="NagJ-like_helical"/>
</dbReference>
<evidence type="ECO:0000313" key="7">
    <source>
        <dbReference type="EMBL" id="GAA0483567.1"/>
    </source>
</evidence>
<evidence type="ECO:0000256" key="3">
    <source>
        <dbReference type="PROSITE-ProRule" id="PRU01353"/>
    </source>
</evidence>
<evidence type="ECO:0000256" key="1">
    <source>
        <dbReference type="ARBA" id="ARBA00022801"/>
    </source>
</evidence>
<accession>A0ABN1ATJ0</accession>
<dbReference type="Gene3D" id="2.60.120.260">
    <property type="entry name" value="Galactose-binding domain-like"/>
    <property type="match status" value="1"/>
</dbReference>
<feature type="region of interest" description="Disordered" evidence="4">
    <location>
        <begin position="43"/>
        <end position="70"/>
    </location>
</feature>
<evidence type="ECO:0000259" key="5">
    <source>
        <dbReference type="PROSITE" id="PS50022"/>
    </source>
</evidence>
<keyword evidence="2 3" id="KW-0326">Glycosidase</keyword>
<proteinExistence type="inferred from homology"/>
<evidence type="ECO:0000313" key="8">
    <source>
        <dbReference type="Proteomes" id="UP001500909"/>
    </source>
</evidence>
<dbReference type="PANTHER" id="PTHR13170">
    <property type="entry name" value="O-GLCNACASE"/>
    <property type="match status" value="1"/>
</dbReference>
<feature type="domain" description="F5/8 type C" evidence="5">
    <location>
        <begin position="888"/>
        <end position="1022"/>
    </location>
</feature>
<evidence type="ECO:0000256" key="4">
    <source>
        <dbReference type="SAM" id="MobiDB-lite"/>
    </source>
</evidence>
<dbReference type="PROSITE" id="PS52009">
    <property type="entry name" value="GH84"/>
    <property type="match status" value="1"/>
</dbReference>
<sequence>MRFRGVGARKRNGAGSGAKVAGTTALAAAVIGGLLGGVPAAQAAPEEPSVGSPDQAADAGEPPAVWPRPQSLRSLGTAVPLGTAATLVTADGTDPYAVEALLKLLRGAGVRTVHEARPGAPVPADGPLIRVGGRQAADALRALHAPARGTDLPSGGYRLAVGEVAGRPTVAMEGTGPDGVFHAVQTLRQLVTEGPDGGRRLASVAVRDWPGTAVRGTTEGFFGEPWTQAERLAQLDFMGRTKQNRYLYAAGDDPYRQARWRDPYPAAQRAHFRELAERARAHHVTLGWAVSPGQSLCMSSAEDVRALQRKVDAMWALGVRAFQLQFQDVSYSEWHCDADEDAFGSGPEAAARAQAQVANALADHLAERHPGSEPLSLMPTEYYQDGATEYREALADALADRVDVAWTGVGVVPRTITGRELARTRDAFGHRLITMDNYPVNDYAQDRIFLGPYTGREPAVATGSAALLANAMDRPTASRIPLFTAADYAWNPRDYRPQESWRAAIDDLAADQAGGAEAPAGVPAARAGSTAAEDRRTRTRAALHALAGNDASSVLHTGESGYLRPLIDRFWATRAASINGGDQADDAQHIKAAAALRSAFRTMSEVPDHLTGGLAEEVRPWSEQLARYGRAGMQAVDMLRAQARGDGAAAWRAQRAAEGLRKDIGEHAATVGKGVLGPFLDRALRESDAWTGAASDTPAPHEAAHATSLTVPFARPRALSAVTALTDPSRDARATVEARVPGKGWRRLGRLAASGWTQAAAHGLRADAIRLHWAEDDPAPSVKSLTPWFDDTAPAGLELSRREVAADTGGTVSVDALVFSRRPADVHGRLRVKAPKGFTVHAPDRLTAPRGGTATARLRISVPKDARSGAYEIPVAFGDEHRALTVRTFPPAGGKDLARGARATSSGDETADFPASAATDGDPRTRWSSPAEDGAWLQFALDRPVRLGRLVLHWQDAHAARYRVQTSLDGRNWRTAATVRDSKGGRESVRMDAPDAKFVRIQGDKRATRFGYSLWSVEAYAVADRGQRDDDRRGGGEGHRDERGRPDERSRGDAHGHRHDEGDDRGRGRENDRRDGRGHAPRG</sequence>
<dbReference type="Proteomes" id="UP001500909">
    <property type="component" value="Unassembled WGS sequence"/>
</dbReference>
<gene>
    <name evidence="7" type="ORF">GCM10010361_55540</name>
</gene>
<dbReference type="InterPro" id="IPR011496">
    <property type="entry name" value="O-GlcNAcase_cat"/>
</dbReference>
<keyword evidence="1 3" id="KW-0378">Hydrolase</keyword>
<dbReference type="InterPro" id="IPR000421">
    <property type="entry name" value="FA58C"/>
</dbReference>
<feature type="region of interest" description="Disordered" evidence="4">
    <location>
        <begin position="888"/>
        <end position="929"/>
    </location>
</feature>
<dbReference type="Gene3D" id="3.30.379.10">
    <property type="entry name" value="Chitobiase/beta-hexosaminidase domain 2-like"/>
    <property type="match status" value="1"/>
</dbReference>
<evidence type="ECO:0000259" key="6">
    <source>
        <dbReference type="PROSITE" id="PS52009"/>
    </source>
</evidence>
<evidence type="ECO:0000256" key="2">
    <source>
        <dbReference type="ARBA" id="ARBA00023295"/>
    </source>
</evidence>
<dbReference type="SUPFAM" id="SSF49785">
    <property type="entry name" value="Galactose-binding domain-like"/>
    <property type="match status" value="1"/>
</dbReference>
<feature type="compositionally biased region" description="Low complexity" evidence="4">
    <location>
        <begin position="514"/>
        <end position="531"/>
    </location>
</feature>
<dbReference type="PROSITE" id="PS50022">
    <property type="entry name" value="FA58C_3"/>
    <property type="match status" value="1"/>
</dbReference>
<dbReference type="PANTHER" id="PTHR13170:SF16">
    <property type="entry name" value="PROTEIN O-GLCNACASE"/>
    <property type="match status" value="1"/>
</dbReference>
<dbReference type="EMBL" id="BAAABY010000040">
    <property type="protein sequence ID" value="GAA0483567.1"/>
    <property type="molecule type" value="Genomic_DNA"/>
</dbReference>
<comment type="caution">
    <text evidence="7">The sequence shown here is derived from an EMBL/GenBank/DDBJ whole genome shotgun (WGS) entry which is preliminary data.</text>
</comment>
<dbReference type="Gene3D" id="3.20.20.80">
    <property type="entry name" value="Glycosidases"/>
    <property type="match status" value="1"/>
</dbReference>
<name>A0ABN1ATJ0_9ACTN</name>
<evidence type="ECO:0008006" key="9">
    <source>
        <dbReference type="Google" id="ProtNLM"/>
    </source>
</evidence>
<feature type="region of interest" description="Disordered" evidence="4">
    <location>
        <begin position="1025"/>
        <end position="1083"/>
    </location>
</feature>
<feature type="active site" description="Proton donor" evidence="3">
    <location>
        <position position="328"/>
    </location>
</feature>
<dbReference type="Gene3D" id="1.20.58.460">
    <property type="entry name" value="Hyaluronidase post-catalytic domain-like"/>
    <property type="match status" value="1"/>
</dbReference>
<dbReference type="SUPFAM" id="SSF51445">
    <property type="entry name" value="(Trans)glycosidases"/>
    <property type="match status" value="1"/>
</dbReference>
<organism evidence="7 8">
    <name type="scientific">Streptomyces olivaceiscleroticus</name>
    <dbReference type="NCBI Taxonomy" id="68245"/>
    <lineage>
        <taxon>Bacteria</taxon>
        <taxon>Bacillati</taxon>
        <taxon>Actinomycetota</taxon>
        <taxon>Actinomycetes</taxon>
        <taxon>Kitasatosporales</taxon>
        <taxon>Streptomycetaceae</taxon>
        <taxon>Streptomyces</taxon>
    </lineage>
</organism>
<comment type="similarity">
    <text evidence="3">Belongs to the glycosyl hydrolase 84 family.</text>
</comment>
<dbReference type="InterPro" id="IPR008979">
    <property type="entry name" value="Galactose-bd-like_sf"/>
</dbReference>
<dbReference type="Pfam" id="PF00754">
    <property type="entry name" value="F5_F8_type_C"/>
    <property type="match status" value="1"/>
</dbReference>
<dbReference type="SUPFAM" id="SSF55545">
    <property type="entry name" value="beta-N-acetylhexosaminidase-like domain"/>
    <property type="match status" value="1"/>
</dbReference>
<feature type="region of interest" description="Disordered" evidence="4">
    <location>
        <begin position="514"/>
        <end position="534"/>
    </location>
</feature>
<dbReference type="Pfam" id="PF02838">
    <property type="entry name" value="Glyco_hydro_20b"/>
    <property type="match status" value="1"/>
</dbReference>
<reference evidence="7 8" key="1">
    <citation type="journal article" date="2019" name="Int. J. Syst. Evol. Microbiol.">
        <title>The Global Catalogue of Microorganisms (GCM) 10K type strain sequencing project: providing services to taxonomists for standard genome sequencing and annotation.</title>
        <authorList>
            <consortium name="The Broad Institute Genomics Platform"/>
            <consortium name="The Broad Institute Genome Sequencing Center for Infectious Disease"/>
            <person name="Wu L."/>
            <person name="Ma J."/>
        </authorList>
    </citation>
    <scope>NUCLEOTIDE SEQUENCE [LARGE SCALE GENOMIC DNA]</scope>
    <source>
        <strain evidence="7 8">JCM 4805</strain>
    </source>
</reference>
<dbReference type="Pfam" id="PF07555">
    <property type="entry name" value="NAGidase"/>
    <property type="match status" value="1"/>
</dbReference>